<sequence>MRTNSRSLLVTRHLRTAVPALVALSVAGLLAGGIGQPAQAERAPAAAAERQPIDPQNWENPDDMTWEDFRAVPGTDWANPALTPTVRDFKGALVLLDYPDEDFVVTRPPESTIFGNPQAVASGIPRTQVGKFYEDFLNKPNDLNRGHTINEYWMEDSGGRFGVDLTAFGPYRMPSKSYQYGIDNGFNPGACPAGAPCARNIRTDGRAAWAADVGEGRIDDFDFIFYLSAGQDESSTWQEFGEMMFQNKEDVPDAWGPPDPNLPNWSKTRYVEWTSWKAASSIWPNAGGGSSTQAESSGQSVYAHEFSHILGIGDNYNNPYGVPLRRAYSGIWGMLSRGTFNGPGGPHSRWQIPPQNGASMGAQHMLRDKLDLGIVDEKNVLRLSRQALRNTGIVVGRVTARSAQPGANGLAGINIAMDRDLTRRCIITRDVLCDGFNYNNYTLEVVDRMGSDSFTPDNGVLLAKTKNVDSAPFIWVIDAHPEDIDVVDFYTPDGTPKKLTRGDYRQLSDALFHAGADSGSEYEFVDADNRLHFYVIDVHRTTEGVLSYTVAVKSTSGSGPQPRGVALGAGVADGTSCSFSLSNTGHARNVGGHPEDVNAYLRSDVYRLSAKVTGAGWSTWLPNELATAEVSTSVQVSALATPDASAAATATVQLTATSESDRSKQATATCTVAR</sequence>
<dbReference type="GO" id="GO:0008237">
    <property type="term" value="F:metallopeptidase activity"/>
    <property type="evidence" value="ECO:0007669"/>
    <property type="project" value="UniProtKB-KW"/>
</dbReference>
<evidence type="ECO:0000256" key="1">
    <source>
        <dbReference type="SAM" id="MobiDB-lite"/>
    </source>
</evidence>
<name>A0ABV7Y8S2_9ACTN</name>
<reference evidence="3" key="1">
    <citation type="journal article" date="2019" name="Int. J. Syst. Evol. Microbiol.">
        <title>The Global Catalogue of Microorganisms (GCM) 10K type strain sequencing project: providing services to taxonomists for standard genome sequencing and annotation.</title>
        <authorList>
            <consortium name="The Broad Institute Genomics Platform"/>
            <consortium name="The Broad Institute Genome Sequencing Center for Infectious Disease"/>
            <person name="Wu L."/>
            <person name="Ma J."/>
        </authorList>
    </citation>
    <scope>NUCLEOTIDE SEQUENCE [LARGE SCALE GENOMIC DNA]</scope>
    <source>
        <strain evidence="3">CGMCC 4.7241</strain>
    </source>
</reference>
<feature type="compositionally biased region" description="Low complexity" evidence="1">
    <location>
        <begin position="41"/>
        <end position="50"/>
    </location>
</feature>
<evidence type="ECO:0000313" key="2">
    <source>
        <dbReference type="EMBL" id="MFC3760450.1"/>
    </source>
</evidence>
<gene>
    <name evidence="2" type="ORF">ACFOUW_06350</name>
</gene>
<accession>A0ABV7Y8S2</accession>
<proteinExistence type="predicted"/>
<keyword evidence="2" id="KW-0482">Metalloprotease</keyword>
<dbReference type="Proteomes" id="UP001595699">
    <property type="component" value="Unassembled WGS sequence"/>
</dbReference>
<dbReference type="NCBIfam" id="TIGR03296">
    <property type="entry name" value="M6dom_TIGR03296"/>
    <property type="match status" value="1"/>
</dbReference>
<keyword evidence="2" id="KW-0378">Hydrolase</keyword>
<evidence type="ECO:0000313" key="3">
    <source>
        <dbReference type="Proteomes" id="UP001595699"/>
    </source>
</evidence>
<keyword evidence="2" id="KW-0645">Protease</keyword>
<organism evidence="2 3">
    <name type="scientific">Tenggerimyces flavus</name>
    <dbReference type="NCBI Taxonomy" id="1708749"/>
    <lineage>
        <taxon>Bacteria</taxon>
        <taxon>Bacillati</taxon>
        <taxon>Actinomycetota</taxon>
        <taxon>Actinomycetes</taxon>
        <taxon>Propionibacteriales</taxon>
        <taxon>Nocardioidaceae</taxon>
        <taxon>Tenggerimyces</taxon>
    </lineage>
</organism>
<keyword evidence="3" id="KW-1185">Reference proteome</keyword>
<dbReference type="EMBL" id="JBHRZH010000005">
    <property type="protein sequence ID" value="MFC3760450.1"/>
    <property type="molecule type" value="Genomic_DNA"/>
</dbReference>
<protein>
    <submittedName>
        <fullName evidence="2">M6 family metalloprotease domain-containing protein</fullName>
    </submittedName>
</protein>
<comment type="caution">
    <text evidence="2">The sequence shown here is derived from an EMBL/GenBank/DDBJ whole genome shotgun (WGS) entry which is preliminary data.</text>
</comment>
<feature type="region of interest" description="Disordered" evidence="1">
    <location>
        <begin position="41"/>
        <end position="62"/>
    </location>
</feature>
<dbReference type="InterPro" id="IPR008757">
    <property type="entry name" value="Peptidase_M6-like_domain"/>
</dbReference>
<dbReference type="RefSeq" id="WP_239554242.1">
    <property type="nucleotide sequence ID" value="NZ_JAFBCM010000001.1"/>
</dbReference>